<keyword evidence="2" id="KW-1185">Reference proteome</keyword>
<name>A0ACC2PWA8_9HYME</name>
<evidence type="ECO:0000313" key="2">
    <source>
        <dbReference type="Proteomes" id="UP001239111"/>
    </source>
</evidence>
<proteinExistence type="predicted"/>
<organism evidence="1 2">
    <name type="scientific">Eretmocerus hayati</name>
    <dbReference type="NCBI Taxonomy" id="131215"/>
    <lineage>
        <taxon>Eukaryota</taxon>
        <taxon>Metazoa</taxon>
        <taxon>Ecdysozoa</taxon>
        <taxon>Arthropoda</taxon>
        <taxon>Hexapoda</taxon>
        <taxon>Insecta</taxon>
        <taxon>Pterygota</taxon>
        <taxon>Neoptera</taxon>
        <taxon>Endopterygota</taxon>
        <taxon>Hymenoptera</taxon>
        <taxon>Apocrita</taxon>
        <taxon>Proctotrupomorpha</taxon>
        <taxon>Chalcidoidea</taxon>
        <taxon>Aphelinidae</taxon>
        <taxon>Aphelininae</taxon>
        <taxon>Eretmocerus</taxon>
    </lineage>
</organism>
<accession>A0ACC2PWA8</accession>
<gene>
    <name evidence="1" type="ORF">QAD02_023471</name>
</gene>
<reference evidence="1" key="1">
    <citation type="submission" date="2023-04" db="EMBL/GenBank/DDBJ databases">
        <title>A chromosome-level genome assembly of the parasitoid wasp Eretmocerus hayati.</title>
        <authorList>
            <person name="Zhong Y."/>
            <person name="Liu S."/>
            <person name="Liu Y."/>
        </authorList>
    </citation>
    <scope>NUCLEOTIDE SEQUENCE</scope>
    <source>
        <strain evidence="1">ZJU_SS_LIU_2023</strain>
    </source>
</reference>
<dbReference type="Proteomes" id="UP001239111">
    <property type="component" value="Chromosome 1"/>
</dbReference>
<evidence type="ECO:0000313" key="1">
    <source>
        <dbReference type="EMBL" id="KAJ8687677.1"/>
    </source>
</evidence>
<protein>
    <submittedName>
        <fullName evidence="1">Uncharacterized protein</fullName>
    </submittedName>
</protein>
<comment type="caution">
    <text evidence="1">The sequence shown here is derived from an EMBL/GenBank/DDBJ whole genome shotgun (WGS) entry which is preliminary data.</text>
</comment>
<sequence>MLVHKLAVVGMDMQQLRMLEILGNQQVLEVFLDMLSLEYLVVLLMVGKLIAEVRGLYHGIGNNGTIGGDPTIIENHPYAVILEINKKINCAGSIITESYIVTSAICASKTNNETIIRAGTTYKKQGGSDHRVNKIFIHKNFNYENYTNNIGLIRVLEPIKFDKSRKAIPIFNQNEKILAGRSGIVSGWGEAKNETTENPQLHEIEVNIIDHDSCKMSAQKYVDDGVICASSGKNKSKAVCNNDWGDPLVIDGRLAGIQSWILNSCTEKYLSGYTKISHYSSWIDEHIQN</sequence>
<dbReference type="EMBL" id="CM056741">
    <property type="protein sequence ID" value="KAJ8687677.1"/>
    <property type="molecule type" value="Genomic_DNA"/>
</dbReference>